<evidence type="ECO:0000256" key="1">
    <source>
        <dbReference type="ARBA" id="ARBA00006754"/>
    </source>
</evidence>
<dbReference type="PANTHER" id="PTHR33744">
    <property type="entry name" value="CARBOHYDRATE DIACID REGULATOR"/>
    <property type="match status" value="1"/>
</dbReference>
<accession>A0ABQ4K989</accession>
<keyword evidence="6" id="KW-1185">Reference proteome</keyword>
<feature type="domain" description="Putative sugar diacid recognition" evidence="2">
    <location>
        <begin position="4"/>
        <end position="134"/>
    </location>
</feature>
<evidence type="ECO:0000259" key="3">
    <source>
        <dbReference type="Pfam" id="PF13556"/>
    </source>
</evidence>
<feature type="domain" description="CdaR GGDEF-like" evidence="4">
    <location>
        <begin position="142"/>
        <end position="257"/>
    </location>
</feature>
<evidence type="ECO:0000313" key="5">
    <source>
        <dbReference type="EMBL" id="GIN22289.1"/>
    </source>
</evidence>
<dbReference type="EMBL" id="BOQT01000015">
    <property type="protein sequence ID" value="GIN22289.1"/>
    <property type="molecule type" value="Genomic_DNA"/>
</dbReference>
<comment type="caution">
    <text evidence="5">The sequence shown here is derived from an EMBL/GenBank/DDBJ whole genome shotgun (WGS) entry which is preliminary data.</text>
</comment>
<dbReference type="InterPro" id="IPR025736">
    <property type="entry name" value="PucR_C-HTH_dom"/>
</dbReference>
<dbReference type="InterPro" id="IPR008599">
    <property type="entry name" value="Diacid_rec"/>
</dbReference>
<dbReference type="Pfam" id="PF17853">
    <property type="entry name" value="GGDEF_2"/>
    <property type="match status" value="1"/>
</dbReference>
<dbReference type="Proteomes" id="UP000680279">
    <property type="component" value="Unassembled WGS sequence"/>
</dbReference>
<dbReference type="InterPro" id="IPR041522">
    <property type="entry name" value="CdaR_GGDEF"/>
</dbReference>
<organism evidence="5 6">
    <name type="scientific">Siminovitchia fordii</name>
    <dbReference type="NCBI Taxonomy" id="254759"/>
    <lineage>
        <taxon>Bacteria</taxon>
        <taxon>Bacillati</taxon>
        <taxon>Bacillota</taxon>
        <taxon>Bacilli</taxon>
        <taxon>Bacillales</taxon>
        <taxon>Bacillaceae</taxon>
        <taxon>Siminovitchia</taxon>
    </lineage>
</organism>
<dbReference type="Gene3D" id="1.10.10.2840">
    <property type="entry name" value="PucR C-terminal helix-turn-helix domain"/>
    <property type="match status" value="1"/>
</dbReference>
<dbReference type="Pfam" id="PF05651">
    <property type="entry name" value="Diacid_rec"/>
    <property type="match status" value="1"/>
</dbReference>
<reference evidence="5 6" key="1">
    <citation type="submission" date="2021-03" db="EMBL/GenBank/DDBJ databases">
        <title>Antimicrobial resistance genes in bacteria isolated from Japanese honey, and their potential for conferring macrolide and lincosamide resistance in the American foulbrood pathogen Paenibacillus larvae.</title>
        <authorList>
            <person name="Okamoto M."/>
            <person name="Kumagai M."/>
            <person name="Kanamori H."/>
            <person name="Takamatsu D."/>
        </authorList>
    </citation>
    <scope>NUCLEOTIDE SEQUENCE [LARGE SCALE GENOMIC DNA]</scope>
    <source>
        <strain evidence="5 6">J1TS3</strain>
    </source>
</reference>
<dbReference type="RefSeq" id="WP_018708243.1">
    <property type="nucleotide sequence ID" value="NZ_BOQT01000015.1"/>
</dbReference>
<gene>
    <name evidence="5" type="primary">cdaR</name>
    <name evidence="5" type="ORF">J1TS3_34230</name>
</gene>
<evidence type="ECO:0000259" key="2">
    <source>
        <dbReference type="Pfam" id="PF05651"/>
    </source>
</evidence>
<dbReference type="PANTHER" id="PTHR33744:SF16">
    <property type="entry name" value="CARBOHYDRATE DIACID REGULATOR"/>
    <property type="match status" value="1"/>
</dbReference>
<name>A0ABQ4K989_9BACI</name>
<evidence type="ECO:0000313" key="6">
    <source>
        <dbReference type="Proteomes" id="UP000680279"/>
    </source>
</evidence>
<dbReference type="InterPro" id="IPR051448">
    <property type="entry name" value="CdaR-like_regulators"/>
</dbReference>
<comment type="similarity">
    <text evidence="1">Belongs to the CdaR family.</text>
</comment>
<protein>
    <submittedName>
        <fullName evidence="5">Transcriptional regulator</fullName>
    </submittedName>
</protein>
<proteinExistence type="inferred from homology"/>
<dbReference type="InterPro" id="IPR042070">
    <property type="entry name" value="PucR_C-HTH_sf"/>
</dbReference>
<dbReference type="Pfam" id="PF13556">
    <property type="entry name" value="HTH_30"/>
    <property type="match status" value="1"/>
</dbReference>
<evidence type="ECO:0000259" key="4">
    <source>
        <dbReference type="Pfam" id="PF17853"/>
    </source>
</evidence>
<sequence>MEISMDLAQTIVTEMKEIIGQNINYINTDGFIIASTNEDRIGTLHEGGKKVVETKSDLVIEFDGEFAGAKEGINMPVYFESEIVGVIGITGEREEVEGYGKIIKRMTELLIKDAYANRVISQQKETQRMMVEQLLIAASEEEKQDILKRLNISNVDTSVPRIAVVAKMEDDDMIIDKTEQIFQIFHERLVKYYDNLIAQIYNNIVIILRELPQQELNQILFNITNEVENKLNLNIKIGVGAVVQDILHVKQSYEQACISQSWADVSSDDGIVHYNDLGIELILEEVSKEISDTFVHQVIGSLNHKDLKEYEKIISLFDTHNGSIKKISDVLFIHKNTLQYKLNRLYEKTGFDMRNYQDFLMLKIAFLLYKSHK</sequence>
<feature type="domain" description="PucR C-terminal helix-turn-helix" evidence="3">
    <location>
        <begin position="320"/>
        <end position="367"/>
    </location>
</feature>